<dbReference type="AlphaFoldDB" id="A0AAE2C7W0"/>
<reference evidence="1" key="1">
    <citation type="submission" date="2020-06" db="EMBL/GenBank/DDBJ databases">
        <authorList>
            <person name="Li T."/>
            <person name="Hu X."/>
            <person name="Zhang T."/>
            <person name="Song X."/>
            <person name="Zhang H."/>
            <person name="Dai N."/>
            <person name="Sheng W."/>
            <person name="Hou X."/>
            <person name="Wei L."/>
        </authorList>
    </citation>
    <scope>NUCLEOTIDE SEQUENCE</scope>
    <source>
        <strain evidence="1">K16</strain>
        <tissue evidence="1">Leaf</tissue>
    </source>
</reference>
<dbReference type="Pfam" id="PF14223">
    <property type="entry name" value="Retrotran_gag_2"/>
    <property type="match status" value="1"/>
</dbReference>
<dbReference type="Proteomes" id="UP001289374">
    <property type="component" value="Unassembled WGS sequence"/>
</dbReference>
<protein>
    <submittedName>
        <fullName evidence="1">Uncharacterized protein</fullName>
    </submittedName>
</protein>
<dbReference type="EMBL" id="JACGWL010000001">
    <property type="protein sequence ID" value="KAK4411935.1"/>
    <property type="molecule type" value="Genomic_DNA"/>
</dbReference>
<dbReference type="PANTHER" id="PTHR35317">
    <property type="entry name" value="OS04G0629600 PROTEIN"/>
    <property type="match status" value="1"/>
</dbReference>
<comment type="caution">
    <text evidence="1">The sequence shown here is derived from an EMBL/GenBank/DDBJ whole genome shotgun (WGS) entry which is preliminary data.</text>
</comment>
<keyword evidence="2" id="KW-1185">Reference proteome</keyword>
<gene>
    <name evidence="1" type="ORF">Sango_0266500</name>
</gene>
<dbReference type="PANTHER" id="PTHR35317:SF5">
    <property type="entry name" value="CCHC-TYPE DOMAIN-CONTAINING PROTEIN"/>
    <property type="match status" value="1"/>
</dbReference>
<sequence length="178" mass="20563">MFNGTNYTDWLCSLRIFLNYENQGYVMDKPLLQTLPAGSPSDECDTLERWHADHRKVRNIILASMSNGIWKQYDRLDDIASILQSIKKVYGILDWHTRFVATKEFLRIKMTEGSSLQEHGVKMLSLVEKIEDLKAELDNDTNIDVILQLLPPSYDPFIVNINMNGLEKSINELINMLV</sequence>
<evidence type="ECO:0000313" key="2">
    <source>
        <dbReference type="Proteomes" id="UP001289374"/>
    </source>
</evidence>
<name>A0AAE2C7W0_9LAMI</name>
<organism evidence="1 2">
    <name type="scientific">Sesamum angolense</name>
    <dbReference type="NCBI Taxonomy" id="2727404"/>
    <lineage>
        <taxon>Eukaryota</taxon>
        <taxon>Viridiplantae</taxon>
        <taxon>Streptophyta</taxon>
        <taxon>Embryophyta</taxon>
        <taxon>Tracheophyta</taxon>
        <taxon>Spermatophyta</taxon>
        <taxon>Magnoliopsida</taxon>
        <taxon>eudicotyledons</taxon>
        <taxon>Gunneridae</taxon>
        <taxon>Pentapetalae</taxon>
        <taxon>asterids</taxon>
        <taxon>lamiids</taxon>
        <taxon>Lamiales</taxon>
        <taxon>Pedaliaceae</taxon>
        <taxon>Sesamum</taxon>
    </lineage>
</organism>
<reference evidence="1" key="2">
    <citation type="journal article" date="2024" name="Plant">
        <title>Genomic evolution and insights into agronomic trait innovations of Sesamum species.</title>
        <authorList>
            <person name="Miao H."/>
            <person name="Wang L."/>
            <person name="Qu L."/>
            <person name="Liu H."/>
            <person name="Sun Y."/>
            <person name="Le M."/>
            <person name="Wang Q."/>
            <person name="Wei S."/>
            <person name="Zheng Y."/>
            <person name="Lin W."/>
            <person name="Duan Y."/>
            <person name="Cao H."/>
            <person name="Xiong S."/>
            <person name="Wang X."/>
            <person name="Wei L."/>
            <person name="Li C."/>
            <person name="Ma Q."/>
            <person name="Ju M."/>
            <person name="Zhao R."/>
            <person name="Li G."/>
            <person name="Mu C."/>
            <person name="Tian Q."/>
            <person name="Mei H."/>
            <person name="Zhang T."/>
            <person name="Gao T."/>
            <person name="Zhang H."/>
        </authorList>
    </citation>
    <scope>NUCLEOTIDE SEQUENCE</scope>
    <source>
        <strain evidence="1">K16</strain>
    </source>
</reference>
<accession>A0AAE2C7W0</accession>
<evidence type="ECO:0000313" key="1">
    <source>
        <dbReference type="EMBL" id="KAK4411935.1"/>
    </source>
</evidence>
<proteinExistence type="predicted"/>